<evidence type="ECO:0000313" key="2">
    <source>
        <dbReference type="EMBL" id="ELU44203.1"/>
    </source>
</evidence>
<evidence type="ECO:0000313" key="3">
    <source>
        <dbReference type="Proteomes" id="UP000011668"/>
    </source>
</evidence>
<gene>
    <name evidence="2" type="ORF">AG1IA_01773</name>
</gene>
<comment type="caution">
    <text evidence="2">The sequence shown here is derived from an EMBL/GenBank/DDBJ whole genome shotgun (WGS) entry which is preliminary data.</text>
</comment>
<name>L8X588_THACA</name>
<reference evidence="2 3" key="1">
    <citation type="journal article" date="2013" name="Nat. Commun.">
        <title>The evolution and pathogenic mechanisms of the rice sheath blight pathogen.</title>
        <authorList>
            <person name="Zheng A."/>
            <person name="Lin R."/>
            <person name="Xu L."/>
            <person name="Qin P."/>
            <person name="Tang C."/>
            <person name="Ai P."/>
            <person name="Zhang D."/>
            <person name="Liu Y."/>
            <person name="Sun Z."/>
            <person name="Feng H."/>
            <person name="Wang Y."/>
            <person name="Chen Y."/>
            <person name="Liang X."/>
            <person name="Fu R."/>
            <person name="Li Q."/>
            <person name="Zhang J."/>
            <person name="Yu X."/>
            <person name="Xie Z."/>
            <person name="Ding L."/>
            <person name="Guan P."/>
            <person name="Tang J."/>
            <person name="Liang Y."/>
            <person name="Wang S."/>
            <person name="Deng Q."/>
            <person name="Li S."/>
            <person name="Zhu J."/>
            <person name="Wang L."/>
            <person name="Liu H."/>
            <person name="Li P."/>
        </authorList>
    </citation>
    <scope>NUCLEOTIDE SEQUENCE [LARGE SCALE GENOMIC DNA]</scope>
    <source>
        <strain evidence="3">AG-1 IA</strain>
    </source>
</reference>
<sequence length="145" mass="15579">MLVVETESSGWRDVARLAWLIKKDPAAPSASYNGVLARSARLIGSPLMSTSPESFAPIPDSSSSRSTDGARPNVVDAWVVSRLPLDQLWVSLGFGKVPPSLENAACVKALATFTLVSRKTTPGEEVTDEVEAVGPNDWLRCLRRA</sequence>
<proteinExistence type="predicted"/>
<dbReference type="HOGENOM" id="CLU_1788129_0_0_1"/>
<dbReference type="EMBL" id="AFRT01000384">
    <property type="protein sequence ID" value="ELU44203.1"/>
    <property type="molecule type" value="Genomic_DNA"/>
</dbReference>
<dbReference type="AlphaFoldDB" id="L8X588"/>
<dbReference type="Proteomes" id="UP000011668">
    <property type="component" value="Unassembled WGS sequence"/>
</dbReference>
<feature type="region of interest" description="Disordered" evidence="1">
    <location>
        <begin position="48"/>
        <end position="71"/>
    </location>
</feature>
<evidence type="ECO:0000256" key="1">
    <source>
        <dbReference type="SAM" id="MobiDB-lite"/>
    </source>
</evidence>
<protein>
    <submittedName>
        <fullName evidence="2">Uncharacterized protein</fullName>
    </submittedName>
</protein>
<keyword evidence="3" id="KW-1185">Reference proteome</keyword>
<accession>L8X588</accession>
<organism evidence="2 3">
    <name type="scientific">Thanatephorus cucumeris (strain AG1-IA)</name>
    <name type="common">Rice sheath blight fungus</name>
    <name type="synonym">Rhizoctonia solani</name>
    <dbReference type="NCBI Taxonomy" id="983506"/>
    <lineage>
        <taxon>Eukaryota</taxon>
        <taxon>Fungi</taxon>
        <taxon>Dikarya</taxon>
        <taxon>Basidiomycota</taxon>
        <taxon>Agaricomycotina</taxon>
        <taxon>Agaricomycetes</taxon>
        <taxon>Cantharellales</taxon>
        <taxon>Ceratobasidiaceae</taxon>
        <taxon>Rhizoctonia</taxon>
        <taxon>Rhizoctonia solani AG-1</taxon>
    </lineage>
</organism>